<keyword evidence="8" id="KW-0326">Glycosidase</keyword>
<dbReference type="InterPro" id="IPR001722">
    <property type="entry name" value="Glyco_hydro_7"/>
</dbReference>
<evidence type="ECO:0000256" key="9">
    <source>
        <dbReference type="ARBA" id="ARBA00023326"/>
    </source>
</evidence>
<feature type="chain" id="PRO_5002674823" description="cellulose 1,4-beta-cellobiosidase (non-reducing end)" evidence="10">
    <location>
        <begin position="19"/>
        <end position="342"/>
    </location>
</feature>
<dbReference type="EC" id="3.2.1.91" evidence="3"/>
<dbReference type="SUPFAM" id="SSF49899">
    <property type="entry name" value="Concanavalin A-like lectins/glucanases"/>
    <property type="match status" value="1"/>
</dbReference>
<dbReference type="PANTHER" id="PTHR33753:SF2">
    <property type="entry name" value="GLYCOSIDE HYDROLASE FAMILY 7 PROTEIN"/>
    <property type="match status" value="1"/>
</dbReference>
<name>A4UWW8_9EUKA</name>
<feature type="signal peptide" evidence="10">
    <location>
        <begin position="1"/>
        <end position="18"/>
    </location>
</feature>
<keyword evidence="6" id="KW-0136">Cellulose degradation</keyword>
<dbReference type="AlphaFoldDB" id="A4UWW8"/>
<dbReference type="GO" id="GO:0016162">
    <property type="term" value="F:cellulose 1,4-beta-cellobiosidase activity"/>
    <property type="evidence" value="ECO:0007669"/>
    <property type="project" value="UniProtKB-EC"/>
</dbReference>
<evidence type="ECO:0000256" key="4">
    <source>
        <dbReference type="ARBA" id="ARBA00022729"/>
    </source>
</evidence>
<dbReference type="PANTHER" id="PTHR33753">
    <property type="entry name" value="1,4-BETA-D-GLUCAN CELLOBIOHYDROLASE B"/>
    <property type="match status" value="1"/>
</dbReference>
<evidence type="ECO:0000256" key="3">
    <source>
        <dbReference type="ARBA" id="ARBA00012561"/>
    </source>
</evidence>
<comment type="similarity">
    <text evidence="2">Belongs to the glycosyl hydrolase 7 (cellulase C) family.</text>
</comment>
<dbReference type="CAZy" id="GH7">
    <property type="family name" value="Glycoside Hydrolase Family 7"/>
</dbReference>
<dbReference type="Gene3D" id="2.70.100.10">
    <property type="entry name" value="Glycoside hydrolase, family 7, domain"/>
    <property type="match status" value="1"/>
</dbReference>
<evidence type="ECO:0000256" key="2">
    <source>
        <dbReference type="ARBA" id="ARBA00006044"/>
    </source>
</evidence>
<accession>A4UWW8</accession>
<dbReference type="InterPro" id="IPR013320">
    <property type="entry name" value="ConA-like_dom_sf"/>
</dbReference>
<protein>
    <recommendedName>
        <fullName evidence="3">cellulose 1,4-beta-cellobiosidase (non-reducing end)</fullName>
        <ecNumber evidence="3">3.2.1.91</ecNumber>
    </recommendedName>
</protein>
<dbReference type="Pfam" id="PF00840">
    <property type="entry name" value="Glyco_hydro_7"/>
    <property type="match status" value="2"/>
</dbReference>
<dbReference type="EMBL" id="AB274619">
    <property type="protein sequence ID" value="BAF57378.1"/>
    <property type="molecule type" value="mRNA"/>
</dbReference>
<keyword evidence="9" id="KW-0624">Polysaccharide degradation</keyword>
<keyword evidence="7" id="KW-0119">Carbohydrate metabolism</keyword>
<dbReference type="GO" id="GO:0030245">
    <property type="term" value="P:cellulose catabolic process"/>
    <property type="evidence" value="ECO:0007669"/>
    <property type="project" value="UniProtKB-KW"/>
</dbReference>
<comment type="catalytic activity">
    <reaction evidence="1">
        <text>Hydrolysis of (1-&gt;4)-beta-D-glucosidic linkages in cellulose and cellotetraose, releasing cellobiose from the non-reducing ends of the chains.</text>
        <dbReference type="EC" id="3.2.1.91"/>
    </reaction>
</comment>
<evidence type="ECO:0000256" key="1">
    <source>
        <dbReference type="ARBA" id="ARBA00001641"/>
    </source>
</evidence>
<dbReference type="InterPro" id="IPR037019">
    <property type="entry name" value="Glyco_hydro_7_sf"/>
</dbReference>
<evidence type="ECO:0000313" key="11">
    <source>
        <dbReference type="EMBL" id="BAF57378.1"/>
    </source>
</evidence>
<sequence>MLLLLSAFSACETRPSLTWQQCTRAGCTPVTGSVVSDTDQRPSAGADINNADIGVSSSGGSLQQNLVTTGSLGKIIGSRLYLMDSAGSKYQLFNLVGKEITYDVTMTSIGCAVNAALYTVEMPAGGEAQFGGAAGGSGYCDANFVKSKGSSKAGCAEFDIQEANFYGMVFTSHPCQSPGQVGQGGGSCQSDGCGFNGYRYGARDFWTSQINPRSRLTVITQFVGSAGTLTEVRRKYIQGGKVIQNPTVNVYSNGNFNSLSEAFCKAAGHPLSGWTSFAAMGQSFGRGHVLVFSLWDSFDMGWLSGSTEYGPSTSSDKLEAETHLDAKVIWSSIKYGDIDTTY</sequence>
<keyword evidence="5 11" id="KW-0378">Hydrolase</keyword>
<keyword evidence="4 10" id="KW-0732">Signal</keyword>
<organism evidence="11">
    <name type="scientific">uncultured symbiotic protist of Neotermes koshunensis</name>
    <dbReference type="NCBI Taxonomy" id="403660"/>
    <lineage>
        <taxon>Eukaryota</taxon>
        <taxon>environmental samples</taxon>
    </lineage>
</organism>
<evidence type="ECO:0000256" key="8">
    <source>
        <dbReference type="ARBA" id="ARBA00023295"/>
    </source>
</evidence>
<reference evidence="11" key="1">
    <citation type="journal article" date="2010" name="PLoS ONE">
        <title>Phylogenetic analysis of cellulolytic enzyme genes from representative lineages of termites and a related cockroach.</title>
        <authorList>
            <person name="Todaka N."/>
            <person name="Inoue T."/>
            <person name="Saita K."/>
            <person name="Ohkuma M."/>
            <person name="Nalepa C.A."/>
            <person name="Lenz M."/>
            <person name="Kudo T."/>
            <person name="Moriya S."/>
        </authorList>
    </citation>
    <scope>NUCLEOTIDE SEQUENCE</scope>
</reference>
<evidence type="ECO:0000256" key="6">
    <source>
        <dbReference type="ARBA" id="ARBA00023001"/>
    </source>
</evidence>
<evidence type="ECO:0000256" key="7">
    <source>
        <dbReference type="ARBA" id="ARBA00023277"/>
    </source>
</evidence>
<proteinExistence type="evidence at transcript level"/>
<evidence type="ECO:0000256" key="10">
    <source>
        <dbReference type="SAM" id="SignalP"/>
    </source>
</evidence>
<evidence type="ECO:0000256" key="5">
    <source>
        <dbReference type="ARBA" id="ARBA00022801"/>
    </source>
</evidence>